<reference evidence="4 5" key="1">
    <citation type="submission" date="2017-08" db="EMBL/GenBank/DDBJ databases">
        <title>Infants hospitalized years apart are colonized by the same room-sourced microbial strains.</title>
        <authorList>
            <person name="Brooks B."/>
            <person name="Olm M.R."/>
            <person name="Firek B.A."/>
            <person name="Baker R."/>
            <person name="Thomas B.C."/>
            <person name="Morowitz M.J."/>
            <person name="Banfield J.F."/>
        </authorList>
    </citation>
    <scope>NUCLEOTIDE SEQUENCE [LARGE SCALE GENOMIC DNA]</scope>
    <source>
        <strain evidence="4">S2_006_000_R2_64</strain>
    </source>
</reference>
<proteinExistence type="predicted"/>
<dbReference type="GO" id="GO:0008836">
    <property type="term" value="F:diaminopimelate decarboxylase activity"/>
    <property type="evidence" value="ECO:0007669"/>
    <property type="project" value="TreeGrafter"/>
</dbReference>
<dbReference type="InterPro" id="IPR029066">
    <property type="entry name" value="PLP-binding_barrel"/>
</dbReference>
<comment type="caution">
    <text evidence="4">The sequence shown here is derived from an EMBL/GenBank/DDBJ whole genome shotgun (WGS) entry which is preliminary data.</text>
</comment>
<dbReference type="Proteomes" id="UP000249739">
    <property type="component" value="Unassembled WGS sequence"/>
</dbReference>
<dbReference type="SUPFAM" id="SSF51419">
    <property type="entry name" value="PLP-binding barrel"/>
    <property type="match status" value="1"/>
</dbReference>
<keyword evidence="2" id="KW-0663">Pyridoxal phosphate</keyword>
<evidence type="ECO:0000256" key="2">
    <source>
        <dbReference type="ARBA" id="ARBA00022898"/>
    </source>
</evidence>
<dbReference type="Gene3D" id="2.40.37.10">
    <property type="entry name" value="Lyase, Ornithine Decarboxylase, Chain A, domain 1"/>
    <property type="match status" value="1"/>
</dbReference>
<feature type="domain" description="Orn/DAP/Arg decarboxylase 2 N-terminal" evidence="3">
    <location>
        <begin position="66"/>
        <end position="280"/>
    </location>
</feature>
<dbReference type="AlphaFoldDB" id="A0A2W5HMU5"/>
<gene>
    <name evidence="4" type="ORF">DI586_07800</name>
</gene>
<evidence type="ECO:0000313" key="5">
    <source>
        <dbReference type="Proteomes" id="UP000249739"/>
    </source>
</evidence>
<evidence type="ECO:0000256" key="1">
    <source>
        <dbReference type="ARBA" id="ARBA00001933"/>
    </source>
</evidence>
<dbReference type="SUPFAM" id="SSF50621">
    <property type="entry name" value="Alanine racemase C-terminal domain-like"/>
    <property type="match status" value="1"/>
</dbReference>
<dbReference type="PANTHER" id="PTHR43727:SF2">
    <property type="entry name" value="GROUP IV DECARBOXYLASE"/>
    <property type="match status" value="1"/>
</dbReference>
<evidence type="ECO:0000313" key="4">
    <source>
        <dbReference type="EMBL" id="PZP55139.1"/>
    </source>
</evidence>
<comment type="cofactor">
    <cofactor evidence="1">
        <name>pyridoxal 5'-phosphate</name>
        <dbReference type="ChEBI" id="CHEBI:597326"/>
    </cofactor>
</comment>
<evidence type="ECO:0000259" key="3">
    <source>
        <dbReference type="Pfam" id="PF02784"/>
    </source>
</evidence>
<dbReference type="GO" id="GO:0009089">
    <property type="term" value="P:lysine biosynthetic process via diaminopimelate"/>
    <property type="evidence" value="ECO:0007669"/>
    <property type="project" value="TreeGrafter"/>
</dbReference>
<organism evidence="4 5">
    <name type="scientific">Micavibrio aeruginosavorus</name>
    <dbReference type="NCBI Taxonomy" id="349221"/>
    <lineage>
        <taxon>Bacteria</taxon>
        <taxon>Pseudomonadati</taxon>
        <taxon>Bdellovibrionota</taxon>
        <taxon>Bdellovibrionia</taxon>
        <taxon>Bdellovibrionales</taxon>
        <taxon>Pseudobdellovibrionaceae</taxon>
        <taxon>Micavibrio</taxon>
    </lineage>
</organism>
<dbReference type="Gene3D" id="3.20.20.10">
    <property type="entry name" value="Alanine racemase"/>
    <property type="match status" value="1"/>
</dbReference>
<protein>
    <submittedName>
        <fullName evidence="4">Pyridoxal-dependent decarboxylase</fullName>
    </submittedName>
</protein>
<dbReference type="EMBL" id="QFOT01000086">
    <property type="protein sequence ID" value="PZP55139.1"/>
    <property type="molecule type" value="Genomic_DNA"/>
</dbReference>
<sequence>MKGQRAENEIGMSESLRPRLRPRLHPHIKCFLDNKPLLFDLVKKWGSPLNLIFPQNMPHNLVTFQNAYKKHNLRGTIYYTSKPCKSQALYREASGHDIGIDVSSVNSLKAAVDSGWKTSRIGATGPKSLEYIENCLRHNVLINVDNLDELHQIAKIHSEMGLTYRIKITLRIADYQSSRVQFIGEEDNTFGIATDDIENILTFLEQNKEKINFLGFSWHASTAGDEQRIAAMENLLRLTFLSIKHGLKPVQINIGGGFPIMYADSCEEWNRYVEAFKSSVMGHINSQAWNNNGLGFRLEGGVLRGSPSFLNHAPVCTKGEELERWLSFRLPSFGNARFSDVVRDSLLKLCIEPGRGLLDQCGVTLGRVAFTKISPKGNRLIGLEMNRSNIHSDHFKRLTEPIVISQNGEKANLENEGVFYMGNLCLSYDMLQYNRTYPDYLPEAGDIVAFANTAAYMMDFTESETLMQPIAKKIAVVRSGRAWKCIEDSEYRRAA</sequence>
<dbReference type="PANTHER" id="PTHR43727">
    <property type="entry name" value="DIAMINOPIMELATE DECARBOXYLASE"/>
    <property type="match status" value="1"/>
</dbReference>
<dbReference type="InterPro" id="IPR022644">
    <property type="entry name" value="De-COase2_N"/>
</dbReference>
<dbReference type="Pfam" id="PF02784">
    <property type="entry name" value="Orn_Arg_deC_N"/>
    <property type="match status" value="1"/>
</dbReference>
<accession>A0A2W5HMU5</accession>
<dbReference type="InterPro" id="IPR009006">
    <property type="entry name" value="Ala_racemase/Decarboxylase_C"/>
</dbReference>
<name>A0A2W5HMU5_9BACT</name>